<keyword evidence="1" id="KW-0472">Membrane</keyword>
<accession>A0A4U9W6B4</accession>
<evidence type="ECO:0000256" key="1">
    <source>
        <dbReference type="SAM" id="Phobius"/>
    </source>
</evidence>
<feature type="transmembrane region" description="Helical" evidence="1">
    <location>
        <begin position="6"/>
        <end position="29"/>
    </location>
</feature>
<proteinExistence type="predicted"/>
<protein>
    <submittedName>
        <fullName evidence="2">Uncharacterized protein</fullName>
    </submittedName>
</protein>
<gene>
    <name evidence="2" type="ORF">NCTC11429_05043</name>
</gene>
<feature type="transmembrane region" description="Helical" evidence="1">
    <location>
        <begin position="89"/>
        <end position="112"/>
    </location>
</feature>
<feature type="transmembrane region" description="Helical" evidence="1">
    <location>
        <begin position="50"/>
        <end position="69"/>
    </location>
</feature>
<dbReference type="STRING" id="1123265.GCA_000686625_00381"/>
<dbReference type="Proteomes" id="UP000308196">
    <property type="component" value="Chromosome"/>
</dbReference>
<dbReference type="AlphaFoldDB" id="A0A4U9W6B4"/>
<keyword evidence="1" id="KW-1133">Transmembrane helix</keyword>
<evidence type="ECO:0000313" key="2">
    <source>
        <dbReference type="EMBL" id="VTR54316.1"/>
    </source>
</evidence>
<name>A0A4U9W6B4_9SPHI</name>
<keyword evidence="1" id="KW-0812">Transmembrane</keyword>
<feature type="transmembrane region" description="Helical" evidence="1">
    <location>
        <begin position="124"/>
        <end position="144"/>
    </location>
</feature>
<sequence length="158" mass="18212">MTNAVYPFILALHSSWRWVVLIILLFSLLRFAHRKRRKLSFSSGDALTRTAVVAIFFTQVLLGIILYGLSPITHYFLAHFNNAVHMRQIRFFGMEHSSMMCVAALLLLVGNLKCKNADTDERRFRILLTWYAAALLVMLSSIPWEFSPLTSRPSFRAF</sequence>
<dbReference type="EMBL" id="LR590484">
    <property type="protein sequence ID" value="VTR54316.1"/>
    <property type="molecule type" value="Genomic_DNA"/>
</dbReference>
<dbReference type="KEGG" id="stha:NCTC11429_05043"/>
<evidence type="ECO:0000313" key="3">
    <source>
        <dbReference type="Proteomes" id="UP000308196"/>
    </source>
</evidence>
<organism evidence="2 3">
    <name type="scientific">Sphingobacterium thalpophilum</name>
    <dbReference type="NCBI Taxonomy" id="259"/>
    <lineage>
        <taxon>Bacteria</taxon>
        <taxon>Pseudomonadati</taxon>
        <taxon>Bacteroidota</taxon>
        <taxon>Sphingobacteriia</taxon>
        <taxon>Sphingobacteriales</taxon>
        <taxon>Sphingobacteriaceae</taxon>
        <taxon>Sphingobacterium</taxon>
    </lineage>
</organism>
<reference evidence="2 3" key="1">
    <citation type="submission" date="2019-05" db="EMBL/GenBank/DDBJ databases">
        <authorList>
            <consortium name="Pathogen Informatics"/>
        </authorList>
    </citation>
    <scope>NUCLEOTIDE SEQUENCE [LARGE SCALE GENOMIC DNA]</scope>
    <source>
        <strain evidence="2 3">NCTC11429</strain>
    </source>
</reference>